<keyword evidence="1" id="KW-0812">Transmembrane</keyword>
<dbReference type="EMBL" id="JACHJJ010000008">
    <property type="protein sequence ID" value="MBB5963736.1"/>
    <property type="molecule type" value="Genomic_DNA"/>
</dbReference>
<keyword evidence="4" id="KW-1185">Reference proteome</keyword>
<accession>A0A841D8K3</accession>
<sequence length="137" mass="15338">MLWPFLLLETAPALIMYWGLKASLRTRRAMAASRRTRGSVLSLDTWKGSKGQARTYAVLEFTTPAGEKIETRSEHVMRGRREPGSAVNVCYLPEEPTRAWIEGEAEAVAVRTLLSALVLPIGWTVVMAWYTFIELPG</sequence>
<dbReference type="InterPro" id="IPR021994">
    <property type="entry name" value="DUF3592"/>
</dbReference>
<dbReference type="Pfam" id="PF12158">
    <property type="entry name" value="DUF3592"/>
    <property type="match status" value="1"/>
</dbReference>
<dbReference type="Proteomes" id="UP000562352">
    <property type="component" value="Unassembled WGS sequence"/>
</dbReference>
<keyword evidence="1" id="KW-0472">Membrane</keyword>
<proteinExistence type="predicted"/>
<evidence type="ECO:0000259" key="2">
    <source>
        <dbReference type="Pfam" id="PF12158"/>
    </source>
</evidence>
<reference evidence="3 4" key="1">
    <citation type="submission" date="2020-08" db="EMBL/GenBank/DDBJ databases">
        <title>Genomic Encyclopedia of Type Strains, Phase III (KMG-III): the genomes of soil and plant-associated and newly described type strains.</title>
        <authorList>
            <person name="Whitman W."/>
        </authorList>
    </citation>
    <scope>NUCLEOTIDE SEQUENCE [LARGE SCALE GENOMIC DNA]</scope>
    <source>
        <strain evidence="3 4">CECT 3303</strain>
    </source>
</reference>
<evidence type="ECO:0000313" key="4">
    <source>
        <dbReference type="Proteomes" id="UP000562352"/>
    </source>
</evidence>
<protein>
    <recommendedName>
        <fullName evidence="2">DUF3592 domain-containing protein</fullName>
    </recommendedName>
</protein>
<feature type="domain" description="DUF3592" evidence="2">
    <location>
        <begin position="37"/>
        <end position="104"/>
    </location>
</feature>
<dbReference type="AlphaFoldDB" id="A0A841D8K3"/>
<evidence type="ECO:0000313" key="3">
    <source>
        <dbReference type="EMBL" id="MBB5963736.1"/>
    </source>
</evidence>
<gene>
    <name evidence="3" type="ORF">FHS22_003016</name>
</gene>
<feature type="transmembrane region" description="Helical" evidence="1">
    <location>
        <begin position="108"/>
        <end position="132"/>
    </location>
</feature>
<feature type="transmembrane region" description="Helical" evidence="1">
    <location>
        <begin position="6"/>
        <end position="24"/>
    </location>
</feature>
<keyword evidence="1" id="KW-1133">Transmembrane helix</keyword>
<comment type="caution">
    <text evidence="3">The sequence shown here is derived from an EMBL/GenBank/DDBJ whole genome shotgun (WGS) entry which is preliminary data.</text>
</comment>
<dbReference type="RefSeq" id="WP_184942062.1">
    <property type="nucleotide sequence ID" value="NZ_BAAAWZ010000001.1"/>
</dbReference>
<name>A0A841D8K3_PLAVE</name>
<evidence type="ECO:0000256" key="1">
    <source>
        <dbReference type="SAM" id="Phobius"/>
    </source>
</evidence>
<organism evidence="3 4">
    <name type="scientific">Planomonospora venezuelensis</name>
    <dbReference type="NCBI Taxonomy" id="1999"/>
    <lineage>
        <taxon>Bacteria</taxon>
        <taxon>Bacillati</taxon>
        <taxon>Actinomycetota</taxon>
        <taxon>Actinomycetes</taxon>
        <taxon>Streptosporangiales</taxon>
        <taxon>Streptosporangiaceae</taxon>
        <taxon>Planomonospora</taxon>
    </lineage>
</organism>